<evidence type="ECO:0000256" key="6">
    <source>
        <dbReference type="ARBA" id="ARBA00023125"/>
    </source>
</evidence>
<evidence type="ECO:0000256" key="2">
    <source>
        <dbReference type="ARBA" id="ARBA00022723"/>
    </source>
</evidence>
<dbReference type="InterPro" id="IPR000551">
    <property type="entry name" value="MerR-type_HTH_dom"/>
</dbReference>
<organism evidence="9 10">
    <name type="scientific">Zhengella mangrovi</name>
    <dbReference type="NCBI Taxonomy" id="1982044"/>
    <lineage>
        <taxon>Bacteria</taxon>
        <taxon>Pseudomonadati</taxon>
        <taxon>Pseudomonadota</taxon>
        <taxon>Alphaproteobacteria</taxon>
        <taxon>Hyphomicrobiales</taxon>
        <taxon>Notoacmeibacteraceae</taxon>
        <taxon>Zhengella</taxon>
    </lineage>
</organism>
<dbReference type="InterPro" id="IPR010211">
    <property type="entry name" value="Redox-sen_tscrpt-act_SoxR"/>
</dbReference>
<dbReference type="AlphaFoldDB" id="A0A2G1QPB0"/>
<keyword evidence="10" id="KW-1185">Reference proteome</keyword>
<keyword evidence="3" id="KW-0408">Iron</keyword>
<evidence type="ECO:0000256" key="4">
    <source>
        <dbReference type="ARBA" id="ARBA00023014"/>
    </source>
</evidence>
<evidence type="ECO:0000256" key="1">
    <source>
        <dbReference type="ARBA" id="ARBA00022714"/>
    </source>
</evidence>
<accession>A0A2G1QPB0</accession>
<evidence type="ECO:0000256" key="7">
    <source>
        <dbReference type="ARBA" id="ARBA00023163"/>
    </source>
</evidence>
<protein>
    <submittedName>
        <fullName evidence="9">Redox-sensitive transcriptional activator SoxR</fullName>
    </submittedName>
</protein>
<dbReference type="InterPro" id="IPR015358">
    <property type="entry name" value="Tscrpt_reg_MerR_DNA-bd"/>
</dbReference>
<keyword evidence="1" id="KW-0001">2Fe-2S</keyword>
<dbReference type="CDD" id="cd01110">
    <property type="entry name" value="HTH_SoxR"/>
    <property type="match status" value="1"/>
</dbReference>
<dbReference type="GO" id="GO:0003700">
    <property type="term" value="F:DNA-binding transcription factor activity"/>
    <property type="evidence" value="ECO:0007669"/>
    <property type="project" value="InterPro"/>
</dbReference>
<comment type="caution">
    <text evidence="9">The sequence shown here is derived from an EMBL/GenBank/DDBJ whole genome shotgun (WGS) entry which is preliminary data.</text>
</comment>
<keyword evidence="2" id="KW-0479">Metal-binding</keyword>
<keyword evidence="7" id="KW-0804">Transcription</keyword>
<evidence type="ECO:0000256" key="3">
    <source>
        <dbReference type="ARBA" id="ARBA00023004"/>
    </source>
</evidence>
<reference evidence="9 10" key="1">
    <citation type="submission" date="2017-10" db="EMBL/GenBank/DDBJ databases">
        <title>Sedimentibacterium mangrovi gen. nov., sp. nov., a novel member of family Phyllobacteriacea isolated from mangrove sediment.</title>
        <authorList>
            <person name="Liao H."/>
            <person name="Tian Y."/>
        </authorList>
    </citation>
    <scope>NUCLEOTIDE SEQUENCE [LARGE SCALE GENOMIC DNA]</scope>
    <source>
        <strain evidence="9 10">X9-2-2</strain>
    </source>
</reference>
<keyword evidence="5" id="KW-0805">Transcription regulation</keyword>
<evidence type="ECO:0000259" key="8">
    <source>
        <dbReference type="PROSITE" id="PS50937"/>
    </source>
</evidence>
<name>A0A2G1QPB0_9HYPH</name>
<keyword evidence="6" id="KW-0238">DNA-binding</keyword>
<dbReference type="PROSITE" id="PS00552">
    <property type="entry name" value="HTH_MERR_1"/>
    <property type="match status" value="1"/>
</dbReference>
<dbReference type="GO" id="GO:0046872">
    <property type="term" value="F:metal ion binding"/>
    <property type="evidence" value="ECO:0007669"/>
    <property type="project" value="UniProtKB-KW"/>
</dbReference>
<gene>
    <name evidence="9" type="primary">soxR</name>
    <name evidence="9" type="ORF">CSC94_09960</name>
</gene>
<dbReference type="Proteomes" id="UP000221168">
    <property type="component" value="Unassembled WGS sequence"/>
</dbReference>
<dbReference type="NCBIfam" id="TIGR01950">
    <property type="entry name" value="SoxR"/>
    <property type="match status" value="1"/>
</dbReference>
<dbReference type="RefSeq" id="WP_099306180.1">
    <property type="nucleotide sequence ID" value="NZ_PDVP01000004.1"/>
</dbReference>
<dbReference type="Pfam" id="PF09278">
    <property type="entry name" value="MerR-DNA-bind"/>
    <property type="match status" value="1"/>
</dbReference>
<proteinExistence type="predicted"/>
<dbReference type="OrthoDB" id="9802944at2"/>
<dbReference type="EMBL" id="PDVP01000004">
    <property type="protein sequence ID" value="PHP67353.1"/>
    <property type="molecule type" value="Genomic_DNA"/>
</dbReference>
<dbReference type="PRINTS" id="PR00040">
    <property type="entry name" value="HTHMERR"/>
</dbReference>
<sequence length="163" mass="18033">METRKSVSTLSIGEVAARTGLAVSAVRYYEDEGLITALRSPGGRRRFLRAEIRKVSFIAISQRLGFTLAEIRDQLQALPGDRAPTRADWARISRSFSVAIDERIARLQRLRNRLDGCIGCGCLSLENCALYNPGDRAARFGTGPQLVERQALPEDAPPKSKPY</sequence>
<dbReference type="Gene3D" id="1.10.1660.10">
    <property type="match status" value="1"/>
</dbReference>
<dbReference type="GO" id="GO:0051537">
    <property type="term" value="F:2 iron, 2 sulfur cluster binding"/>
    <property type="evidence" value="ECO:0007669"/>
    <property type="project" value="UniProtKB-KW"/>
</dbReference>
<feature type="domain" description="HTH merR-type" evidence="8">
    <location>
        <begin position="9"/>
        <end position="77"/>
    </location>
</feature>
<dbReference type="GO" id="GO:0003677">
    <property type="term" value="F:DNA binding"/>
    <property type="evidence" value="ECO:0007669"/>
    <property type="project" value="UniProtKB-KW"/>
</dbReference>
<dbReference type="PROSITE" id="PS50937">
    <property type="entry name" value="HTH_MERR_2"/>
    <property type="match status" value="1"/>
</dbReference>
<dbReference type="PANTHER" id="PTHR30204">
    <property type="entry name" value="REDOX-CYCLING DRUG-SENSING TRANSCRIPTIONAL ACTIVATOR SOXR"/>
    <property type="match status" value="1"/>
</dbReference>
<evidence type="ECO:0000313" key="10">
    <source>
        <dbReference type="Proteomes" id="UP000221168"/>
    </source>
</evidence>
<dbReference type="InterPro" id="IPR047057">
    <property type="entry name" value="MerR_fam"/>
</dbReference>
<dbReference type="PANTHER" id="PTHR30204:SF0">
    <property type="entry name" value="REDOX-SENSITIVE TRANSCRIPTIONAL ACTIVATOR SOXR"/>
    <property type="match status" value="1"/>
</dbReference>
<dbReference type="Pfam" id="PF00376">
    <property type="entry name" value="MerR"/>
    <property type="match status" value="1"/>
</dbReference>
<dbReference type="SMART" id="SM00422">
    <property type="entry name" value="HTH_MERR"/>
    <property type="match status" value="1"/>
</dbReference>
<keyword evidence="4" id="KW-0411">Iron-sulfur</keyword>
<dbReference type="GO" id="GO:0006979">
    <property type="term" value="P:response to oxidative stress"/>
    <property type="evidence" value="ECO:0007669"/>
    <property type="project" value="InterPro"/>
</dbReference>
<dbReference type="SUPFAM" id="SSF46955">
    <property type="entry name" value="Putative DNA-binding domain"/>
    <property type="match status" value="1"/>
</dbReference>
<evidence type="ECO:0000256" key="5">
    <source>
        <dbReference type="ARBA" id="ARBA00023015"/>
    </source>
</evidence>
<evidence type="ECO:0000313" key="9">
    <source>
        <dbReference type="EMBL" id="PHP67353.1"/>
    </source>
</evidence>
<dbReference type="InterPro" id="IPR009061">
    <property type="entry name" value="DNA-bd_dom_put_sf"/>
</dbReference>